<evidence type="ECO:0000313" key="1">
    <source>
        <dbReference type="Proteomes" id="UP000790787"/>
    </source>
</evidence>
<sequence>MAKKKMIETFNTLLKDLMNTNRLFGGKVVVFGGDFRQTLPVVRSGKKEDFICESLLYSDIWNDLEKLCLSENMRAKEDPAFCEYLMRIENGKEETNNSNKIEIPRNFVIPFTPETQSLNQSFNVTYPNLHTFFSNPSSMTSRVILTTKNNFVDEINDMLIYQLANNAKIYTAIDETT</sequence>
<organism evidence="1 2">
    <name type="scientific">Nicotiana tabacum</name>
    <name type="common">Common tobacco</name>
    <dbReference type="NCBI Taxonomy" id="4097"/>
    <lineage>
        <taxon>Eukaryota</taxon>
        <taxon>Viridiplantae</taxon>
        <taxon>Streptophyta</taxon>
        <taxon>Embryophyta</taxon>
        <taxon>Tracheophyta</taxon>
        <taxon>Spermatophyta</taxon>
        <taxon>Magnoliopsida</taxon>
        <taxon>eudicotyledons</taxon>
        <taxon>Gunneridae</taxon>
        <taxon>Pentapetalae</taxon>
        <taxon>asterids</taxon>
        <taxon>lamiids</taxon>
        <taxon>Solanales</taxon>
        <taxon>Solanaceae</taxon>
        <taxon>Nicotianoideae</taxon>
        <taxon>Nicotianeae</taxon>
        <taxon>Nicotiana</taxon>
    </lineage>
</organism>
<keyword evidence="1" id="KW-1185">Reference proteome</keyword>
<proteinExistence type="predicted"/>
<accession>A0AC58RV22</accession>
<dbReference type="Proteomes" id="UP000790787">
    <property type="component" value="Chromosome 8"/>
</dbReference>
<protein>
    <submittedName>
        <fullName evidence="2">Uncharacterized protein LOC142163211</fullName>
    </submittedName>
</protein>
<dbReference type="RefSeq" id="XP_075076574.1">
    <property type="nucleotide sequence ID" value="XM_075220473.1"/>
</dbReference>
<evidence type="ECO:0000313" key="2">
    <source>
        <dbReference type="RefSeq" id="XP_075076574.1"/>
    </source>
</evidence>
<reference evidence="1" key="1">
    <citation type="journal article" date="2014" name="Nat. Commun.">
        <title>The tobacco genome sequence and its comparison with those of tomato and potato.</title>
        <authorList>
            <person name="Sierro N."/>
            <person name="Battey J.N."/>
            <person name="Ouadi S."/>
            <person name="Bakaher N."/>
            <person name="Bovet L."/>
            <person name="Willig A."/>
            <person name="Goepfert S."/>
            <person name="Peitsch M.C."/>
            <person name="Ivanov N.V."/>
        </authorList>
    </citation>
    <scope>NUCLEOTIDE SEQUENCE [LARGE SCALE GENOMIC DNA]</scope>
</reference>
<gene>
    <name evidence="2" type="primary">LOC142163211</name>
</gene>
<reference evidence="2" key="2">
    <citation type="submission" date="2025-08" db="UniProtKB">
        <authorList>
            <consortium name="RefSeq"/>
        </authorList>
    </citation>
    <scope>IDENTIFICATION</scope>
    <source>
        <tissue evidence="2">Leaf</tissue>
    </source>
</reference>
<name>A0AC58RV22_TOBAC</name>